<dbReference type="Pfam" id="PF08771">
    <property type="entry name" value="FRB_dom"/>
    <property type="match status" value="1"/>
</dbReference>
<evidence type="ECO:0000256" key="4">
    <source>
        <dbReference type="ARBA" id="ARBA00022737"/>
    </source>
</evidence>
<feature type="compositionally biased region" description="Gly residues" evidence="9">
    <location>
        <begin position="1261"/>
        <end position="1280"/>
    </location>
</feature>
<feature type="region of interest" description="Disordered" evidence="9">
    <location>
        <begin position="64"/>
        <end position="88"/>
    </location>
</feature>
<keyword evidence="3" id="KW-0808">Transferase</keyword>
<feature type="compositionally biased region" description="Gly residues" evidence="9">
    <location>
        <begin position="1239"/>
        <end position="1253"/>
    </location>
</feature>
<keyword evidence="7" id="KW-0067">ATP-binding</keyword>
<keyword evidence="4" id="KW-0677">Repeat</keyword>
<feature type="domain" description="PI3K/PI4K catalytic" evidence="10">
    <location>
        <begin position="476"/>
        <end position="923"/>
    </location>
</feature>
<dbReference type="OrthoDB" id="381190at2759"/>
<dbReference type="GO" id="GO:0044877">
    <property type="term" value="F:protein-containing complex binding"/>
    <property type="evidence" value="ECO:0007669"/>
    <property type="project" value="InterPro"/>
</dbReference>
<dbReference type="SMART" id="SM01343">
    <property type="entry name" value="FATC"/>
    <property type="match status" value="1"/>
</dbReference>
<dbReference type="GO" id="GO:0016242">
    <property type="term" value="P:negative regulation of macroautophagy"/>
    <property type="evidence" value="ECO:0007669"/>
    <property type="project" value="TreeGrafter"/>
</dbReference>
<dbReference type="SUPFAM" id="SSF56112">
    <property type="entry name" value="Protein kinase-like (PK-like)"/>
    <property type="match status" value="4"/>
</dbReference>
<dbReference type="InterPro" id="IPR026683">
    <property type="entry name" value="TOR_cat"/>
</dbReference>
<dbReference type="Gene3D" id="1.10.1070.11">
    <property type="entry name" value="Phosphatidylinositol 3-/4-kinase, catalytic domain"/>
    <property type="match status" value="2"/>
</dbReference>
<dbReference type="PROSITE" id="PS00915">
    <property type="entry name" value="PI3_4_KINASE_1"/>
    <property type="match status" value="1"/>
</dbReference>
<protein>
    <recommendedName>
        <fullName evidence="2">non-specific serine/threonine protein kinase</fullName>
        <ecNumber evidence="2">2.7.11.1</ecNumber>
    </recommendedName>
</protein>
<dbReference type="PROSITE" id="PS00916">
    <property type="entry name" value="PI3_4_KINASE_2"/>
    <property type="match status" value="1"/>
</dbReference>
<feature type="region of interest" description="Disordered" evidence="9">
    <location>
        <begin position="929"/>
        <end position="977"/>
    </location>
</feature>
<comment type="similarity">
    <text evidence="1">Belongs to the PI3/PI4-kinase family.</text>
</comment>
<dbReference type="GO" id="GO:0005737">
    <property type="term" value="C:cytoplasm"/>
    <property type="evidence" value="ECO:0007669"/>
    <property type="project" value="TreeGrafter"/>
</dbReference>
<evidence type="ECO:0000256" key="8">
    <source>
        <dbReference type="ARBA" id="ARBA00048679"/>
    </source>
</evidence>
<feature type="compositionally biased region" description="Pro residues" evidence="9">
    <location>
        <begin position="929"/>
        <end position="939"/>
    </location>
</feature>
<dbReference type="InterPro" id="IPR000403">
    <property type="entry name" value="PI3/4_kinase_cat_dom"/>
</dbReference>
<dbReference type="InterPro" id="IPR036940">
    <property type="entry name" value="PI3/4_kinase_cat_sf"/>
</dbReference>
<organism evidence="13 14">
    <name type="scientific">Tribonema minus</name>
    <dbReference type="NCBI Taxonomy" id="303371"/>
    <lineage>
        <taxon>Eukaryota</taxon>
        <taxon>Sar</taxon>
        <taxon>Stramenopiles</taxon>
        <taxon>Ochrophyta</taxon>
        <taxon>PX clade</taxon>
        <taxon>Xanthophyceae</taxon>
        <taxon>Tribonematales</taxon>
        <taxon>Tribonemataceae</taxon>
        <taxon>Tribonema</taxon>
    </lineage>
</organism>
<feature type="compositionally biased region" description="Low complexity" evidence="9">
    <location>
        <begin position="940"/>
        <end position="957"/>
    </location>
</feature>
<evidence type="ECO:0000259" key="10">
    <source>
        <dbReference type="PROSITE" id="PS50290"/>
    </source>
</evidence>
<evidence type="ECO:0000313" key="13">
    <source>
        <dbReference type="EMBL" id="KAG5176073.1"/>
    </source>
</evidence>
<feature type="compositionally biased region" description="Low complexity" evidence="9">
    <location>
        <begin position="1044"/>
        <end position="1062"/>
    </location>
</feature>
<dbReference type="SMART" id="SM00146">
    <property type="entry name" value="PI3Kc"/>
    <property type="match status" value="1"/>
</dbReference>
<keyword evidence="5" id="KW-0547">Nucleotide-binding</keyword>
<comment type="catalytic activity">
    <reaction evidence="8">
        <text>L-seryl-[protein] + ATP = O-phospho-L-seryl-[protein] + ADP + H(+)</text>
        <dbReference type="Rhea" id="RHEA:17989"/>
        <dbReference type="Rhea" id="RHEA-COMP:9863"/>
        <dbReference type="Rhea" id="RHEA-COMP:11604"/>
        <dbReference type="ChEBI" id="CHEBI:15378"/>
        <dbReference type="ChEBI" id="CHEBI:29999"/>
        <dbReference type="ChEBI" id="CHEBI:30616"/>
        <dbReference type="ChEBI" id="CHEBI:83421"/>
        <dbReference type="ChEBI" id="CHEBI:456216"/>
        <dbReference type="EC" id="2.7.11.1"/>
    </reaction>
</comment>
<dbReference type="GO" id="GO:0004674">
    <property type="term" value="F:protein serine/threonine kinase activity"/>
    <property type="evidence" value="ECO:0007669"/>
    <property type="project" value="UniProtKB-EC"/>
</dbReference>
<dbReference type="InterPro" id="IPR011009">
    <property type="entry name" value="Kinase-like_dom_sf"/>
</dbReference>
<dbReference type="InterPro" id="IPR003152">
    <property type="entry name" value="FATC_dom"/>
</dbReference>
<evidence type="ECO:0000256" key="3">
    <source>
        <dbReference type="ARBA" id="ARBA00022679"/>
    </source>
</evidence>
<dbReference type="PROSITE" id="PS51189">
    <property type="entry name" value="FAT"/>
    <property type="match status" value="1"/>
</dbReference>
<evidence type="ECO:0000259" key="11">
    <source>
        <dbReference type="PROSITE" id="PS51189"/>
    </source>
</evidence>
<dbReference type="Gene3D" id="3.30.1010.10">
    <property type="entry name" value="Phosphatidylinositol 3-kinase Catalytic Subunit, Chain A, domain 4"/>
    <property type="match status" value="2"/>
</dbReference>
<keyword evidence="14" id="KW-1185">Reference proteome</keyword>
<dbReference type="InterPro" id="IPR009076">
    <property type="entry name" value="FRB_dom"/>
</dbReference>
<dbReference type="PANTHER" id="PTHR11139:SF9">
    <property type="entry name" value="SERINE_THREONINE-PROTEIN KINASE MTOR"/>
    <property type="match status" value="1"/>
</dbReference>
<dbReference type="Gene3D" id="1.20.120.150">
    <property type="entry name" value="FKBP12-rapamycin binding domain"/>
    <property type="match status" value="1"/>
</dbReference>
<dbReference type="GO" id="GO:0031931">
    <property type="term" value="C:TORC1 complex"/>
    <property type="evidence" value="ECO:0007669"/>
    <property type="project" value="TreeGrafter"/>
</dbReference>
<feature type="compositionally biased region" description="Polar residues" evidence="9">
    <location>
        <begin position="1159"/>
        <end position="1171"/>
    </location>
</feature>
<dbReference type="InterPro" id="IPR018936">
    <property type="entry name" value="PI3/4_kinase_CS"/>
</dbReference>
<dbReference type="Proteomes" id="UP000664859">
    <property type="component" value="Unassembled WGS sequence"/>
</dbReference>
<keyword evidence="6 13" id="KW-0418">Kinase</keyword>
<feature type="compositionally biased region" description="Low complexity" evidence="9">
    <location>
        <begin position="1078"/>
        <end position="1099"/>
    </location>
</feature>
<comment type="caution">
    <text evidence="13">The sequence shown here is derived from an EMBL/GenBank/DDBJ whole genome shotgun (WGS) entry which is preliminary data.</text>
</comment>
<reference evidence="13" key="1">
    <citation type="submission" date="2021-02" db="EMBL/GenBank/DDBJ databases">
        <title>First Annotated Genome of the Yellow-green Alga Tribonema minus.</title>
        <authorList>
            <person name="Mahan K.M."/>
        </authorList>
    </citation>
    <scope>NUCLEOTIDE SEQUENCE</scope>
    <source>
        <strain evidence="13">UTEX B ZZ1240</strain>
    </source>
</reference>
<dbReference type="Pfam" id="PF02259">
    <property type="entry name" value="FAT"/>
    <property type="match status" value="1"/>
</dbReference>
<evidence type="ECO:0000256" key="5">
    <source>
        <dbReference type="ARBA" id="ARBA00022741"/>
    </source>
</evidence>
<dbReference type="PANTHER" id="PTHR11139">
    <property type="entry name" value="ATAXIA TELANGIECTASIA MUTATED ATM -RELATED"/>
    <property type="match status" value="1"/>
</dbReference>
<gene>
    <name evidence="13" type="ORF">JKP88DRAFT_336606</name>
</gene>
<feature type="domain" description="FAT" evidence="11">
    <location>
        <begin position="1"/>
        <end position="214"/>
    </location>
</feature>
<feature type="compositionally biased region" description="Gly residues" evidence="9">
    <location>
        <begin position="375"/>
        <end position="386"/>
    </location>
</feature>
<dbReference type="Pfam" id="PF00454">
    <property type="entry name" value="PI3_PI4_kinase"/>
    <property type="match status" value="3"/>
</dbReference>
<dbReference type="InterPro" id="IPR036738">
    <property type="entry name" value="FRB_sf"/>
</dbReference>
<feature type="region of interest" description="Disordered" evidence="9">
    <location>
        <begin position="362"/>
        <end position="388"/>
    </location>
</feature>
<dbReference type="PROSITE" id="PS50290">
    <property type="entry name" value="PI3_4_KINASE_3"/>
    <property type="match status" value="1"/>
</dbReference>
<sequence>MQARCLLKVGSWELSRAPPGQPLSPEVHAKVFASYRRVTELQADNYKAWHCWAMVNYQVVKQRPQGGGGQGAGAPQQPGGGGGSNEPFRQHAALHQHLVCAADGFIHAIALGRKKWSALVQQDLLNLLTIWFRHGALPEVHAVLSAGLERVHAVLSAGLERVELDNWLGVVPQLIARINIAHQPSRQLLHALLDRLGRRHPQALVYPLSVALLSPKEDRRVAAEALMATLQQHNGTLVRERHTGILVREALLVSRELIRVAILWHEQWHEGLEEASRLFFGAGNVQGMLDILLPLHQALEEGPATTREANFIQASCYIIISIAMYLGAQGLRAFGRDLAEAHECIRRYQRLMQEAGVPIPAAPLPGPSGGRRVSGQGGAGGQGAGGPPRYHAEAQMALNQAWDLYYAVFRKARMTMIITTNVNHKSMFGRVNKQLPQMTTLELQFVSQKLLGARSLELAVPGTYRVTGAAVRIRSFLATMQVIPSKQRPRKISMRGEDGQDYVFLLKGHEDLRQDERVMQLFGQGHEDLRQDERVMQLFEQVNALLAKDRRTNRHDLSIQRYAVAPLSHNVGVVGWVPHCDTLHALIRDYRESRRILLNIEHRLMTQSRRILLNIEHRLMTQSRRIRLNIEHRLMTQSRRTLLNIEHRLMTQAASPCEYDALTLQQKVEVFEMALEHTTGQDLYRVLWLKSQDSEAWLDRRTNYTRSGSESQDSEAWLDSRTNYTRSLAVMSMVGYILGLGDRHPSNLMLDRFTGKILHIDFGDCFEVAMQRDKFPEKIPFRLTRMLVNAMEVAMQRDKFPEKIPFRLTRMLVNAMEVAMQRDKLPEKTPFRLTRMLVNAMEVSGIEGNFRTTCARVMGVLRDNRESLMAMLEAFVHDPLISWRLLRAANTGAAVGAPAATDARAAAATDQADAATTAVAAAAAAAAPPLPLPLPPPPQQQVMQAPLTQGSSSSSSEDGGGGGGDAVAPPPAMNGAGPAAAAAAAAAATAAAAAPPMQNGRSSGDTQINPRVAAPLRRSMTAMAALPAVEETAARPRARRRRAAAAQRRSSRGVSSSSSGTDSTGGGGGAADDDSDSGSDGAVARVQQQQQQRHAQQGGAYDGGGGGGGGDLVGRAVHAGSLRHNASPPVGIRRPSGAAAIGQDEFAGPRGPPRGPSGTAQSLRRASGSSYRPNLHLEIQQLAASVTVNASAAAYYNPAEDGSGGGGDGDGGGGGGGAALPPAVEEAARSRYEHSISSGDGGGGGGGGRGDGSGAADKSTRGGGATLGDDAGGGGSGGAAGAGEALNEKALAVIRRVQEKLTGRDFASSGGGGGGGGGGGAQMLCVDEQVDRLIQQATSNENLCQLFTG</sequence>
<evidence type="ECO:0000313" key="14">
    <source>
        <dbReference type="Proteomes" id="UP000664859"/>
    </source>
</evidence>
<dbReference type="InterPro" id="IPR003151">
    <property type="entry name" value="PIK-rel_kinase_FAT"/>
</dbReference>
<feature type="compositionally biased region" description="Gly residues" evidence="9">
    <location>
        <begin position="65"/>
        <end position="84"/>
    </location>
</feature>
<evidence type="ECO:0000256" key="6">
    <source>
        <dbReference type="ARBA" id="ARBA00022777"/>
    </source>
</evidence>
<evidence type="ECO:0000256" key="7">
    <source>
        <dbReference type="ARBA" id="ARBA00022840"/>
    </source>
</evidence>
<dbReference type="SMART" id="SM01345">
    <property type="entry name" value="Rapamycin_bind"/>
    <property type="match status" value="1"/>
</dbReference>
<feature type="compositionally biased region" description="Gly residues" evidence="9">
    <location>
        <begin position="1100"/>
        <end position="1112"/>
    </location>
</feature>
<dbReference type="EMBL" id="JAFCMP010000541">
    <property type="protein sequence ID" value="KAG5176073.1"/>
    <property type="molecule type" value="Genomic_DNA"/>
</dbReference>
<proteinExistence type="inferred from homology"/>
<evidence type="ECO:0000256" key="1">
    <source>
        <dbReference type="ARBA" id="ARBA00011031"/>
    </source>
</evidence>
<name>A0A835YT47_9STRA</name>
<feature type="region of interest" description="Disordered" evidence="9">
    <location>
        <begin position="1027"/>
        <end position="1171"/>
    </location>
</feature>
<feature type="region of interest" description="Disordered" evidence="9">
    <location>
        <begin position="1201"/>
        <end position="1280"/>
    </location>
</feature>
<dbReference type="InterPro" id="IPR050517">
    <property type="entry name" value="DDR_Repair_Kinase"/>
</dbReference>
<accession>A0A835YT47</accession>
<evidence type="ECO:0000256" key="2">
    <source>
        <dbReference type="ARBA" id="ARBA00012513"/>
    </source>
</evidence>
<feature type="compositionally biased region" description="Gly residues" evidence="9">
    <location>
        <begin position="1202"/>
        <end position="1218"/>
    </location>
</feature>
<evidence type="ECO:0000259" key="12">
    <source>
        <dbReference type="PROSITE" id="PS51190"/>
    </source>
</evidence>
<dbReference type="GO" id="GO:0031932">
    <property type="term" value="C:TORC2 complex"/>
    <property type="evidence" value="ECO:0007669"/>
    <property type="project" value="TreeGrafter"/>
</dbReference>
<dbReference type="EC" id="2.7.11.1" evidence="2"/>
<dbReference type="CDD" id="cd05169">
    <property type="entry name" value="PIKKc_TOR"/>
    <property type="match status" value="1"/>
</dbReference>
<dbReference type="SUPFAM" id="SSF47212">
    <property type="entry name" value="FKBP12-rapamycin-binding domain of FKBP-rapamycin-associated protein (FRAP)"/>
    <property type="match status" value="1"/>
</dbReference>
<dbReference type="GO" id="GO:0038202">
    <property type="term" value="P:TORC1 signaling"/>
    <property type="evidence" value="ECO:0007669"/>
    <property type="project" value="TreeGrafter"/>
</dbReference>
<feature type="domain" description="FATC" evidence="12">
    <location>
        <begin position="1322"/>
        <end position="1349"/>
    </location>
</feature>
<dbReference type="GO" id="GO:0005634">
    <property type="term" value="C:nucleus"/>
    <property type="evidence" value="ECO:0007669"/>
    <property type="project" value="TreeGrafter"/>
</dbReference>
<dbReference type="PROSITE" id="PS51190">
    <property type="entry name" value="FATC"/>
    <property type="match status" value="1"/>
</dbReference>
<evidence type="ECO:0000256" key="9">
    <source>
        <dbReference type="SAM" id="MobiDB-lite"/>
    </source>
</evidence>
<dbReference type="InterPro" id="IPR014009">
    <property type="entry name" value="PIK_FAT"/>
</dbReference>
<dbReference type="Pfam" id="PF02260">
    <property type="entry name" value="FATC"/>
    <property type="match status" value="1"/>
</dbReference>
<dbReference type="GO" id="GO:0005524">
    <property type="term" value="F:ATP binding"/>
    <property type="evidence" value="ECO:0007669"/>
    <property type="project" value="UniProtKB-KW"/>
</dbReference>